<evidence type="ECO:0008006" key="5">
    <source>
        <dbReference type="Google" id="ProtNLM"/>
    </source>
</evidence>
<proteinExistence type="predicted"/>
<evidence type="ECO:0000256" key="1">
    <source>
        <dbReference type="SAM" id="MobiDB-lite"/>
    </source>
</evidence>
<feature type="region of interest" description="Disordered" evidence="1">
    <location>
        <begin position="270"/>
        <end position="304"/>
    </location>
</feature>
<feature type="signal peptide" evidence="2">
    <location>
        <begin position="1"/>
        <end position="17"/>
    </location>
</feature>
<evidence type="ECO:0000256" key="2">
    <source>
        <dbReference type="SAM" id="SignalP"/>
    </source>
</evidence>
<dbReference type="GeneID" id="54559559"/>
<accession>A0A6A6CPY5</accession>
<reference evidence="3" key="1">
    <citation type="journal article" date="2020" name="Stud. Mycol.">
        <title>101 Dothideomycetes genomes: a test case for predicting lifestyles and emergence of pathogens.</title>
        <authorList>
            <person name="Haridas S."/>
            <person name="Albert R."/>
            <person name="Binder M."/>
            <person name="Bloem J."/>
            <person name="Labutti K."/>
            <person name="Salamov A."/>
            <person name="Andreopoulos B."/>
            <person name="Baker S."/>
            <person name="Barry K."/>
            <person name="Bills G."/>
            <person name="Bluhm B."/>
            <person name="Cannon C."/>
            <person name="Castanera R."/>
            <person name="Culley D."/>
            <person name="Daum C."/>
            <person name="Ezra D."/>
            <person name="Gonzalez J."/>
            <person name="Henrissat B."/>
            <person name="Kuo A."/>
            <person name="Liang C."/>
            <person name="Lipzen A."/>
            <person name="Lutzoni F."/>
            <person name="Magnuson J."/>
            <person name="Mondo S."/>
            <person name="Nolan M."/>
            <person name="Ohm R."/>
            <person name="Pangilinan J."/>
            <person name="Park H.-J."/>
            <person name="Ramirez L."/>
            <person name="Alfaro M."/>
            <person name="Sun H."/>
            <person name="Tritt A."/>
            <person name="Yoshinaga Y."/>
            <person name="Zwiers L.-H."/>
            <person name="Turgeon B."/>
            <person name="Goodwin S."/>
            <person name="Spatafora J."/>
            <person name="Crous P."/>
            <person name="Grigoriev I."/>
        </authorList>
    </citation>
    <scope>NUCLEOTIDE SEQUENCE</scope>
    <source>
        <strain evidence="3">ATCC 36951</strain>
    </source>
</reference>
<keyword evidence="2" id="KW-0732">Signal</keyword>
<gene>
    <name evidence="3" type="ORF">M409DRAFT_22334</name>
</gene>
<dbReference type="RefSeq" id="XP_033668415.1">
    <property type="nucleotide sequence ID" value="XM_033806287.1"/>
</dbReference>
<keyword evidence="4" id="KW-1185">Reference proteome</keyword>
<evidence type="ECO:0000313" key="4">
    <source>
        <dbReference type="Proteomes" id="UP000799537"/>
    </source>
</evidence>
<protein>
    <recommendedName>
        <fullName evidence="5">Extracellular membrane protein CFEM domain-containing protein</fullName>
    </recommendedName>
</protein>
<evidence type="ECO:0000313" key="3">
    <source>
        <dbReference type="EMBL" id="KAF2167526.1"/>
    </source>
</evidence>
<dbReference type="AlphaFoldDB" id="A0A6A6CPY5"/>
<dbReference type="OrthoDB" id="3650766at2759"/>
<name>A0A6A6CPY5_ZASCE</name>
<sequence length="427" mass="43300">MKQVFAATALLTTLAAASPQWGNPNGNNNNNNGGNWGNGGPFAAFPSCVSSCRDQNQDWSNADSVCDNNDAINNLNNCVNGSQCSDQEKNDVRQAIAQLCANAGATITAAPFASYSVTSGKWDNTNIPQQWSSWASANSISNWPTATSEWQSWASANNLPTATGNWNAWASSHNGGWGGAGRPGPWATGGDWSSAAGEFSSWTAANTITALPTAASQWSTFTSAYPLPSGLSSFGDWASANGFPGGSAWPTQWTTNSAWASAVSAWGGDANGGPGGPGGPIGWHGGAGPFGGGGPGGNGWGPGAWGSSGAWTSGPWTSWWGTNGCPASTWSGWTDGPWSTSAPWTTWSGCVASTTASQVFTQTTVSNGNSITAVSTSFGVRVAEQTNDLSTSTVSTTNSDSGAMPTNMAFAGSAAGMIGVVAGALLL</sequence>
<feature type="chain" id="PRO_5025406994" description="Extracellular membrane protein CFEM domain-containing protein" evidence="2">
    <location>
        <begin position="18"/>
        <end position="427"/>
    </location>
</feature>
<organism evidence="3 4">
    <name type="scientific">Zasmidium cellare ATCC 36951</name>
    <dbReference type="NCBI Taxonomy" id="1080233"/>
    <lineage>
        <taxon>Eukaryota</taxon>
        <taxon>Fungi</taxon>
        <taxon>Dikarya</taxon>
        <taxon>Ascomycota</taxon>
        <taxon>Pezizomycotina</taxon>
        <taxon>Dothideomycetes</taxon>
        <taxon>Dothideomycetidae</taxon>
        <taxon>Mycosphaerellales</taxon>
        <taxon>Mycosphaerellaceae</taxon>
        <taxon>Zasmidium</taxon>
    </lineage>
</organism>
<dbReference type="Proteomes" id="UP000799537">
    <property type="component" value="Unassembled WGS sequence"/>
</dbReference>
<dbReference type="EMBL" id="ML993593">
    <property type="protein sequence ID" value="KAF2167526.1"/>
    <property type="molecule type" value="Genomic_DNA"/>
</dbReference>